<dbReference type="EMBL" id="LT607751">
    <property type="protein sequence ID" value="SCG63193.1"/>
    <property type="molecule type" value="Genomic_DNA"/>
</dbReference>
<dbReference type="AlphaFoldDB" id="A0A1C5IY98"/>
<dbReference type="Gene3D" id="3.40.50.1820">
    <property type="entry name" value="alpha/beta hydrolase"/>
    <property type="match status" value="1"/>
</dbReference>
<dbReference type="SUPFAM" id="SSF53474">
    <property type="entry name" value="alpha/beta-Hydrolases"/>
    <property type="match status" value="1"/>
</dbReference>
<evidence type="ECO:0000256" key="2">
    <source>
        <dbReference type="ARBA" id="ARBA00022801"/>
    </source>
</evidence>
<gene>
    <name evidence="5" type="ORF">GA0074704_3923</name>
</gene>
<organism evidence="5 6">
    <name type="scientific">Micromonospora siamensis</name>
    <dbReference type="NCBI Taxonomy" id="299152"/>
    <lineage>
        <taxon>Bacteria</taxon>
        <taxon>Bacillati</taxon>
        <taxon>Actinomycetota</taxon>
        <taxon>Actinomycetes</taxon>
        <taxon>Micromonosporales</taxon>
        <taxon>Micromonosporaceae</taxon>
        <taxon>Micromonospora</taxon>
    </lineage>
</organism>
<dbReference type="PANTHER" id="PTHR43037">
    <property type="entry name" value="UNNAMED PRODUCT-RELATED"/>
    <property type="match status" value="1"/>
</dbReference>
<keyword evidence="1" id="KW-0732">Signal</keyword>
<keyword evidence="2" id="KW-0378">Hydrolase</keyword>
<dbReference type="InterPro" id="IPR050955">
    <property type="entry name" value="Plant_Biomass_Hydrol_Est"/>
</dbReference>
<proteinExistence type="predicted"/>
<dbReference type="InterPro" id="IPR003140">
    <property type="entry name" value="PLipase/COase/thioEstase"/>
</dbReference>
<dbReference type="GO" id="GO:0016787">
    <property type="term" value="F:hydrolase activity"/>
    <property type="evidence" value="ECO:0007669"/>
    <property type="project" value="UniProtKB-KW"/>
</dbReference>
<dbReference type="Proteomes" id="UP000198210">
    <property type="component" value="Chromosome I"/>
</dbReference>
<feature type="domain" description="Phospholipase/carboxylesterase/thioesterase" evidence="4">
    <location>
        <begin position="144"/>
        <end position="238"/>
    </location>
</feature>
<feature type="compositionally biased region" description="Basic and acidic residues" evidence="3">
    <location>
        <begin position="1"/>
        <end position="18"/>
    </location>
</feature>
<evidence type="ECO:0000256" key="1">
    <source>
        <dbReference type="ARBA" id="ARBA00022729"/>
    </source>
</evidence>
<dbReference type="Pfam" id="PF02230">
    <property type="entry name" value="Abhydrolase_2"/>
    <property type="match status" value="1"/>
</dbReference>
<accession>A0A1C5IY98</accession>
<evidence type="ECO:0000313" key="6">
    <source>
        <dbReference type="Proteomes" id="UP000198210"/>
    </source>
</evidence>
<reference evidence="5 6" key="1">
    <citation type="submission" date="2016-06" db="EMBL/GenBank/DDBJ databases">
        <authorList>
            <person name="Kjaerup R.B."/>
            <person name="Dalgaard T.S."/>
            <person name="Juul-Madsen H.R."/>
        </authorList>
    </citation>
    <scope>NUCLEOTIDE SEQUENCE [LARGE SCALE GENOMIC DNA]</scope>
    <source>
        <strain evidence="5 6">DSM 45097</strain>
    </source>
</reference>
<sequence length="258" mass="27406">MDGVDARDGRLPEEKPDVSEPAPPHRQPEENPRHGRLTARPVPPVTTGGSGRTPLTGPDGEALGLAYAPAGTAGRPLRLVLLLHGAGGTAEQGLDLLLPLADRHRLLLVAPQAVASSWDLVVEGFGPDVRRIDLLMAAAFQAWPVECVVAGGFSDGASYALSLGLTNGDLFAAVLAFSPGFAAPMVTHGRPRVFVSHGTGDQVLPVDVCSRRLVPRLNTLGYQVDYHEFDGGHEVPTPIRQHAVEWLSSVAGRRTRLR</sequence>
<evidence type="ECO:0000256" key="3">
    <source>
        <dbReference type="SAM" id="MobiDB-lite"/>
    </source>
</evidence>
<feature type="region of interest" description="Disordered" evidence="3">
    <location>
        <begin position="1"/>
        <end position="58"/>
    </location>
</feature>
<protein>
    <submittedName>
        <fullName evidence="5">Predicted esterase</fullName>
    </submittedName>
</protein>
<name>A0A1C5IY98_9ACTN</name>
<keyword evidence="6" id="KW-1185">Reference proteome</keyword>
<evidence type="ECO:0000259" key="4">
    <source>
        <dbReference type="Pfam" id="PF02230"/>
    </source>
</evidence>
<dbReference type="InterPro" id="IPR029058">
    <property type="entry name" value="AB_hydrolase_fold"/>
</dbReference>
<dbReference type="PANTHER" id="PTHR43037:SF5">
    <property type="entry name" value="FERULOYL ESTERASE"/>
    <property type="match status" value="1"/>
</dbReference>
<dbReference type="RefSeq" id="WP_231926576.1">
    <property type="nucleotide sequence ID" value="NZ_JBHLYF010000023.1"/>
</dbReference>
<evidence type="ECO:0000313" key="5">
    <source>
        <dbReference type="EMBL" id="SCG63193.1"/>
    </source>
</evidence>